<dbReference type="Proteomes" id="UP000190774">
    <property type="component" value="Unassembled WGS sequence"/>
</dbReference>
<organism evidence="2 3">
    <name type="scientific">Prosthecobacter debontii</name>
    <dbReference type="NCBI Taxonomy" id="48467"/>
    <lineage>
        <taxon>Bacteria</taxon>
        <taxon>Pseudomonadati</taxon>
        <taxon>Verrucomicrobiota</taxon>
        <taxon>Verrucomicrobiia</taxon>
        <taxon>Verrucomicrobiales</taxon>
        <taxon>Verrucomicrobiaceae</taxon>
        <taxon>Prosthecobacter</taxon>
    </lineage>
</organism>
<dbReference type="EMBL" id="FUYE01000025">
    <property type="protein sequence ID" value="SKB08044.1"/>
    <property type="molecule type" value="Genomic_DNA"/>
</dbReference>
<name>A0A1T4Z1Y2_9BACT</name>
<evidence type="ECO:0000313" key="2">
    <source>
        <dbReference type="EMBL" id="SKB08044.1"/>
    </source>
</evidence>
<evidence type="ECO:0000256" key="1">
    <source>
        <dbReference type="SAM" id="MobiDB-lite"/>
    </source>
</evidence>
<gene>
    <name evidence="2" type="ORF">SAMN02745166_04855</name>
</gene>
<dbReference type="AlphaFoldDB" id="A0A1T4Z1Y2"/>
<sequence>MGAQSIAMAVKNPSPSQARWSRRFHGPSSHTRPHGGQAFKGAIGINTGVLAVEGDVGRFIDFTPKPGR</sequence>
<keyword evidence="3" id="KW-1185">Reference proteome</keyword>
<protein>
    <submittedName>
        <fullName evidence="2">Uncharacterized protein</fullName>
    </submittedName>
</protein>
<evidence type="ECO:0000313" key="3">
    <source>
        <dbReference type="Proteomes" id="UP000190774"/>
    </source>
</evidence>
<feature type="region of interest" description="Disordered" evidence="1">
    <location>
        <begin position="1"/>
        <end position="39"/>
    </location>
</feature>
<accession>A0A1T4Z1Y2</accession>
<proteinExistence type="predicted"/>
<reference evidence="3" key="1">
    <citation type="submission" date="2017-02" db="EMBL/GenBank/DDBJ databases">
        <authorList>
            <person name="Varghese N."/>
            <person name="Submissions S."/>
        </authorList>
    </citation>
    <scope>NUCLEOTIDE SEQUENCE [LARGE SCALE GENOMIC DNA]</scope>
    <source>
        <strain evidence="3">ATCC 700200</strain>
    </source>
</reference>